<dbReference type="InterPro" id="IPR050833">
    <property type="entry name" value="Poly_Biosynth_Transport"/>
</dbReference>
<evidence type="ECO:0000256" key="2">
    <source>
        <dbReference type="ARBA" id="ARBA00022475"/>
    </source>
</evidence>
<proteinExistence type="predicted"/>
<feature type="transmembrane region" description="Helical" evidence="6">
    <location>
        <begin position="245"/>
        <end position="265"/>
    </location>
</feature>
<evidence type="ECO:0000313" key="8">
    <source>
        <dbReference type="EMBL" id="AYD44917.1"/>
    </source>
</evidence>
<dbReference type="PANTHER" id="PTHR30250:SF11">
    <property type="entry name" value="O-ANTIGEN TRANSPORTER-RELATED"/>
    <property type="match status" value="1"/>
</dbReference>
<dbReference type="InterPro" id="IPR002797">
    <property type="entry name" value="Polysacc_synth"/>
</dbReference>
<dbReference type="Proteomes" id="UP000265864">
    <property type="component" value="Chromosome"/>
</dbReference>
<evidence type="ECO:0000256" key="1">
    <source>
        <dbReference type="ARBA" id="ARBA00004651"/>
    </source>
</evidence>
<keyword evidence="3 6" id="KW-0812">Transmembrane</keyword>
<dbReference type="Pfam" id="PF01943">
    <property type="entry name" value="Polysacc_synt"/>
    <property type="match status" value="1"/>
</dbReference>
<keyword evidence="4 6" id="KW-1133">Transmembrane helix</keyword>
<feature type="transmembrane region" description="Helical" evidence="6">
    <location>
        <begin position="377"/>
        <end position="398"/>
    </location>
</feature>
<feature type="transmembrane region" description="Helical" evidence="6">
    <location>
        <begin position="324"/>
        <end position="344"/>
    </location>
</feature>
<feature type="transmembrane region" description="Helical" evidence="6">
    <location>
        <begin position="286"/>
        <end position="304"/>
    </location>
</feature>
<name>A0A386HGD6_9GAMM</name>
<evidence type="ECO:0000256" key="3">
    <source>
        <dbReference type="ARBA" id="ARBA00022692"/>
    </source>
</evidence>
<comment type="subcellular location">
    <subcellularLocation>
        <location evidence="1">Cell membrane</location>
        <topology evidence="1">Multi-pass membrane protein</topology>
    </subcellularLocation>
</comment>
<feature type="transmembrane region" description="Helical" evidence="6">
    <location>
        <begin position="351"/>
        <end position="371"/>
    </location>
</feature>
<dbReference type="GeneID" id="82552085"/>
<evidence type="ECO:0000313" key="7">
    <source>
        <dbReference type="EMBL" id="AJJ34853.1"/>
    </source>
</evidence>
<gene>
    <name evidence="7" type="ORF">CH54_3607</name>
    <name evidence="8" type="ORF">DXZ79_15170</name>
</gene>
<organism evidence="8 10">
    <name type="scientific">Yersinia rochesterensis</name>
    <dbReference type="NCBI Taxonomy" id="1604335"/>
    <lineage>
        <taxon>Bacteria</taxon>
        <taxon>Pseudomonadati</taxon>
        <taxon>Pseudomonadota</taxon>
        <taxon>Gammaproteobacteria</taxon>
        <taxon>Enterobacterales</taxon>
        <taxon>Yersiniaceae</taxon>
        <taxon>Yersinia</taxon>
    </lineage>
</organism>
<protein>
    <submittedName>
        <fullName evidence="7">Polysaccharide biosynthesis family protein</fullName>
    </submittedName>
    <submittedName>
        <fullName evidence="8">Polysaccharide biosynthesis protein</fullName>
    </submittedName>
</protein>
<sequence>MKSKTLTDFFNYALGDVFVKGFLFISLPLLSRLLDPIQYGYLSLINTATIILYVFISLNLQNAITNRFMITSEHFDSYLLSILCFIIPFQIILIILEPLYRAPVSSFLGINEKDFISVLSICVMLSYIYIYTCYLQASRQSKRYVIFNIVAKISEMILIFAFAYFLTSNQYMSKIYAQMIVNIILITYVSMILWKLSRGKFNFLYLKEALIFSLPLIVHVLSNSLLSQADRLIINKIMGTYSAGIYSFAYNLGMCVIVVIMAWNSSWQPKLYKLINIRDDEAIKKATYASTVLIFLICALSMLFSKEMVVFLASDKYYDSIPILPLIIIGNSLIHIYLVYVNFIFYKKKTVIISCATLGALGINIILNYYLIPKFGIAGSAWATVVAYFFLAALHYTTATYITRNNIIPFKYLIFYSVGLLLVYPVTLYLNEMDLISGLVLKLIIFLMVIVFVAKSKILKSLSE</sequence>
<evidence type="ECO:0000256" key="6">
    <source>
        <dbReference type="SAM" id="Phobius"/>
    </source>
</evidence>
<evidence type="ECO:0000256" key="4">
    <source>
        <dbReference type="ARBA" id="ARBA00022989"/>
    </source>
</evidence>
<keyword evidence="9" id="KW-1185">Reference proteome</keyword>
<feature type="transmembrane region" description="Helical" evidence="6">
    <location>
        <begin position="115"/>
        <end position="132"/>
    </location>
</feature>
<feature type="transmembrane region" description="Helical" evidence="6">
    <location>
        <begin position="12"/>
        <end position="31"/>
    </location>
</feature>
<feature type="transmembrane region" description="Helical" evidence="6">
    <location>
        <begin position="175"/>
        <end position="194"/>
    </location>
</feature>
<feature type="transmembrane region" description="Helical" evidence="6">
    <location>
        <begin position="410"/>
        <end position="430"/>
    </location>
</feature>
<dbReference type="Proteomes" id="UP000031883">
    <property type="component" value="Chromosome"/>
</dbReference>
<reference evidence="8 10" key="2">
    <citation type="submission" date="2018-09" db="EMBL/GenBank/DDBJ databases">
        <title>Yersinia kristensenii subsp. rochesterensis subsp. nov., Isolated from Human Feces.</title>
        <authorList>
            <person name="Cunningham S.A."/>
            <person name="Jeraldo P."/>
            <person name="Patel R."/>
        </authorList>
    </citation>
    <scope>NUCLEOTIDE SEQUENCE [LARGE SCALE GENOMIC DNA]</scope>
    <source>
        <strain evidence="8 10">ATCC BAA-2637</strain>
    </source>
</reference>
<dbReference type="AlphaFoldDB" id="A0A386HGD6"/>
<feature type="transmembrane region" description="Helical" evidence="6">
    <location>
        <begin position="144"/>
        <end position="163"/>
    </location>
</feature>
<evidence type="ECO:0000313" key="10">
    <source>
        <dbReference type="Proteomes" id="UP000265864"/>
    </source>
</evidence>
<keyword evidence="5 6" id="KW-0472">Membrane</keyword>
<evidence type="ECO:0000256" key="5">
    <source>
        <dbReference type="ARBA" id="ARBA00023136"/>
    </source>
</evidence>
<dbReference type="GO" id="GO:0005886">
    <property type="term" value="C:plasma membrane"/>
    <property type="evidence" value="ECO:0007669"/>
    <property type="project" value="UniProtKB-SubCell"/>
</dbReference>
<feature type="transmembrane region" description="Helical" evidence="6">
    <location>
        <begin position="436"/>
        <end position="454"/>
    </location>
</feature>
<accession>A0A386HGD6</accession>
<dbReference type="PANTHER" id="PTHR30250">
    <property type="entry name" value="PST FAMILY PREDICTED COLANIC ACID TRANSPORTER"/>
    <property type="match status" value="1"/>
</dbReference>
<evidence type="ECO:0000313" key="9">
    <source>
        <dbReference type="Proteomes" id="UP000031883"/>
    </source>
</evidence>
<dbReference type="EMBL" id="CP009997">
    <property type="protein sequence ID" value="AJJ34853.1"/>
    <property type="molecule type" value="Genomic_DNA"/>
</dbReference>
<feature type="transmembrane region" description="Helical" evidence="6">
    <location>
        <begin position="77"/>
        <end position="95"/>
    </location>
</feature>
<feature type="transmembrane region" description="Helical" evidence="6">
    <location>
        <begin position="206"/>
        <end position="225"/>
    </location>
</feature>
<reference evidence="7 9" key="1">
    <citation type="journal article" date="2015" name="Genome Announc.">
        <title>Thirty-Two Complete Genome Assemblies of Nine Yersinia Species, Including Y. pestis, Y. pseudotuberculosis, and Y. enterocolitica.</title>
        <authorList>
            <person name="Johnson S.L."/>
            <person name="Daligault H.E."/>
            <person name="Davenport K.W."/>
            <person name="Jaissle J."/>
            <person name="Frey K.G."/>
            <person name="Ladner J.T."/>
            <person name="Broomall S.M."/>
            <person name="Bishop-Lilly K.A."/>
            <person name="Bruce D.C."/>
            <person name="Coyne S.R."/>
            <person name="Gibbons H.S."/>
            <person name="Lo C.C."/>
            <person name="Munk A.C."/>
            <person name="Rosenzweig C.N."/>
            <person name="Koroleva G.I."/>
            <person name="Palacios G.F."/>
            <person name="Redden C.L."/>
            <person name="Xu Y."/>
            <person name="Minogue T.D."/>
            <person name="Chain P.S."/>
        </authorList>
    </citation>
    <scope>NUCLEOTIDE SEQUENCE [LARGE SCALE GENOMIC DNA]</scope>
    <source>
        <strain evidence="7 9">Y231</strain>
    </source>
</reference>
<dbReference type="RefSeq" id="WP_038631394.1">
    <property type="nucleotide sequence ID" value="NZ_CP008955.1"/>
</dbReference>
<dbReference type="EMBL" id="CP032482">
    <property type="protein sequence ID" value="AYD44917.1"/>
    <property type="molecule type" value="Genomic_DNA"/>
</dbReference>
<feature type="transmembrane region" description="Helical" evidence="6">
    <location>
        <begin position="37"/>
        <end position="56"/>
    </location>
</feature>
<keyword evidence="2" id="KW-1003">Cell membrane</keyword>